<reference evidence="3" key="1">
    <citation type="journal article" date="2012" name="Nat. Biotechnol.">
        <title>Reference genome sequence of the model plant Setaria.</title>
        <authorList>
            <person name="Bennetzen J.L."/>
            <person name="Schmutz J."/>
            <person name="Wang H."/>
            <person name="Percifield R."/>
            <person name="Hawkins J."/>
            <person name="Pontaroli A.C."/>
            <person name="Estep M."/>
            <person name="Feng L."/>
            <person name="Vaughn J.N."/>
            <person name="Grimwood J."/>
            <person name="Jenkins J."/>
            <person name="Barry K."/>
            <person name="Lindquist E."/>
            <person name="Hellsten U."/>
            <person name="Deshpande S."/>
            <person name="Wang X."/>
            <person name="Wu X."/>
            <person name="Mitros T."/>
            <person name="Triplett J."/>
            <person name="Yang X."/>
            <person name="Ye C.Y."/>
            <person name="Mauro-Herrera M."/>
            <person name="Wang L."/>
            <person name="Li P."/>
            <person name="Sharma M."/>
            <person name="Sharma R."/>
            <person name="Ronald P.C."/>
            <person name="Panaud O."/>
            <person name="Kellogg E.A."/>
            <person name="Brutnell T.P."/>
            <person name="Doust A.N."/>
            <person name="Tuskan G.A."/>
            <person name="Rokhsar D."/>
            <person name="Devos K.M."/>
        </authorList>
    </citation>
    <scope>NUCLEOTIDE SEQUENCE [LARGE SCALE GENOMIC DNA]</scope>
    <source>
        <strain evidence="3">cv. Yugu1</strain>
    </source>
</reference>
<dbReference type="InParanoid" id="K3ZCR4"/>
<dbReference type="AlphaFoldDB" id="K3ZCR4"/>
<accession>K3ZCR4</accession>
<dbReference type="OMA" id="KHWNIWR"/>
<organism evidence="2 3">
    <name type="scientific">Setaria italica</name>
    <name type="common">Foxtail millet</name>
    <name type="synonym">Panicum italicum</name>
    <dbReference type="NCBI Taxonomy" id="4555"/>
    <lineage>
        <taxon>Eukaryota</taxon>
        <taxon>Viridiplantae</taxon>
        <taxon>Streptophyta</taxon>
        <taxon>Embryophyta</taxon>
        <taxon>Tracheophyta</taxon>
        <taxon>Spermatophyta</taxon>
        <taxon>Magnoliopsida</taxon>
        <taxon>Liliopsida</taxon>
        <taxon>Poales</taxon>
        <taxon>Poaceae</taxon>
        <taxon>PACMAD clade</taxon>
        <taxon>Panicoideae</taxon>
        <taxon>Panicodae</taxon>
        <taxon>Paniceae</taxon>
        <taxon>Cenchrinae</taxon>
        <taxon>Setaria</taxon>
    </lineage>
</organism>
<feature type="signal peptide" evidence="1">
    <location>
        <begin position="1"/>
        <end position="20"/>
    </location>
</feature>
<keyword evidence="3" id="KW-1185">Reference proteome</keyword>
<dbReference type="EMBL" id="AGNK02001998">
    <property type="status" value="NOT_ANNOTATED_CDS"/>
    <property type="molecule type" value="Genomic_DNA"/>
</dbReference>
<proteinExistence type="predicted"/>
<keyword evidence="1" id="KW-0732">Signal</keyword>
<protein>
    <submittedName>
        <fullName evidence="2">Uncharacterized protein</fullName>
    </submittedName>
</protein>
<dbReference type="Proteomes" id="UP000004995">
    <property type="component" value="Unassembled WGS sequence"/>
</dbReference>
<feature type="chain" id="PRO_5010127657" evidence="1">
    <location>
        <begin position="21"/>
        <end position="152"/>
    </location>
</feature>
<dbReference type="HOGENOM" id="CLU_1725460_0_0_1"/>
<evidence type="ECO:0000256" key="1">
    <source>
        <dbReference type="SAM" id="SignalP"/>
    </source>
</evidence>
<evidence type="ECO:0000313" key="2">
    <source>
        <dbReference type="EnsemblPlants" id="KQL16524"/>
    </source>
</evidence>
<name>K3ZCR4_SETIT</name>
<dbReference type="Gramene" id="KQL16524">
    <property type="protein sequence ID" value="KQL16524"/>
    <property type="gene ID" value="SETIT_024342mg"/>
</dbReference>
<evidence type="ECO:0000313" key="3">
    <source>
        <dbReference type="Proteomes" id="UP000004995"/>
    </source>
</evidence>
<dbReference type="EnsemblPlants" id="KQL16524">
    <property type="protein sequence ID" value="KQL16524"/>
    <property type="gene ID" value="SETIT_024342mg"/>
</dbReference>
<sequence length="152" mass="16196">MASCQLSLALLLAVLAAAAASPATARGGVPACGRLHLGADVGAWYEAGFTQLEPIHVEVTPHADPAHGGRLEATSAPMTARGHPARGPGTRWPAEGHCPTVGCGAGHGRCSRKDEASRDCRNVDELKIIYYKHWNIWRPMRVLPFQQSNANK</sequence>
<reference evidence="2" key="2">
    <citation type="submission" date="2018-08" db="UniProtKB">
        <authorList>
            <consortium name="EnsemblPlants"/>
        </authorList>
    </citation>
    <scope>IDENTIFICATION</scope>
    <source>
        <strain evidence="2">Yugu1</strain>
    </source>
</reference>